<dbReference type="PANTHER" id="PTHR27004:SF428">
    <property type="entry name" value="OS01G0160600 PROTEIN"/>
    <property type="match status" value="1"/>
</dbReference>
<feature type="compositionally biased region" description="Basic and acidic residues" evidence="11">
    <location>
        <begin position="13"/>
        <end position="31"/>
    </location>
</feature>
<evidence type="ECO:0000256" key="1">
    <source>
        <dbReference type="ARBA" id="ARBA00004251"/>
    </source>
</evidence>
<comment type="similarity">
    <text evidence="2">Belongs to the RLP family.</text>
</comment>
<name>A0AAQ3MJM1_VIGMU</name>
<dbReference type="FunFam" id="3.80.10.10:FF:000383">
    <property type="entry name" value="Leucine-rich repeat receptor protein kinase EMS1"/>
    <property type="match status" value="1"/>
</dbReference>
<keyword evidence="4" id="KW-0433">Leucine-rich repeat</keyword>
<evidence type="ECO:0000256" key="8">
    <source>
        <dbReference type="ARBA" id="ARBA00023136"/>
    </source>
</evidence>
<dbReference type="Pfam" id="PF13855">
    <property type="entry name" value="LRR_8"/>
    <property type="match status" value="1"/>
</dbReference>
<evidence type="ECO:0000313" key="14">
    <source>
        <dbReference type="Proteomes" id="UP001374535"/>
    </source>
</evidence>
<gene>
    <name evidence="13" type="ORF">V8G54_037073</name>
</gene>
<evidence type="ECO:0000256" key="11">
    <source>
        <dbReference type="SAM" id="MobiDB-lite"/>
    </source>
</evidence>
<evidence type="ECO:0000256" key="7">
    <source>
        <dbReference type="ARBA" id="ARBA00022989"/>
    </source>
</evidence>
<dbReference type="SUPFAM" id="SSF52058">
    <property type="entry name" value="L domain-like"/>
    <property type="match status" value="1"/>
</dbReference>
<feature type="transmembrane region" description="Helical" evidence="12">
    <location>
        <begin position="329"/>
        <end position="355"/>
    </location>
</feature>
<feature type="region of interest" description="Disordered" evidence="11">
    <location>
        <begin position="1"/>
        <end position="31"/>
    </location>
</feature>
<keyword evidence="6" id="KW-0677">Repeat</keyword>
<comment type="subcellular location">
    <subcellularLocation>
        <location evidence="1">Cell membrane</location>
        <topology evidence="1">Single-pass type I membrane protein</topology>
    </subcellularLocation>
</comment>
<evidence type="ECO:0000256" key="5">
    <source>
        <dbReference type="ARBA" id="ARBA00022692"/>
    </source>
</evidence>
<evidence type="ECO:0000256" key="10">
    <source>
        <dbReference type="ARBA" id="ARBA00023180"/>
    </source>
</evidence>
<keyword evidence="5 12" id="KW-0812">Transmembrane</keyword>
<reference evidence="13 14" key="1">
    <citation type="journal article" date="2023" name="Life. Sci Alliance">
        <title>Evolutionary insights into 3D genome organization and epigenetic landscape of Vigna mungo.</title>
        <authorList>
            <person name="Junaid A."/>
            <person name="Singh B."/>
            <person name="Bhatia S."/>
        </authorList>
    </citation>
    <scope>NUCLEOTIDE SEQUENCE [LARGE SCALE GENOMIC DNA]</scope>
    <source>
        <strain evidence="13">Urdbean</strain>
    </source>
</reference>
<evidence type="ECO:0000256" key="3">
    <source>
        <dbReference type="ARBA" id="ARBA00022475"/>
    </source>
</evidence>
<evidence type="ECO:0000256" key="6">
    <source>
        <dbReference type="ARBA" id="ARBA00022737"/>
    </source>
</evidence>
<dbReference type="PANTHER" id="PTHR27004">
    <property type="entry name" value="RECEPTOR-LIKE PROTEIN 12 ISOFORM X1"/>
    <property type="match status" value="1"/>
</dbReference>
<proteinExistence type="inferred from homology"/>
<keyword evidence="10" id="KW-0325">Glycoprotein</keyword>
<dbReference type="InterPro" id="IPR032675">
    <property type="entry name" value="LRR_dom_sf"/>
</dbReference>
<dbReference type="GO" id="GO:0005886">
    <property type="term" value="C:plasma membrane"/>
    <property type="evidence" value="ECO:0007669"/>
    <property type="project" value="UniProtKB-SubCell"/>
</dbReference>
<evidence type="ECO:0000256" key="12">
    <source>
        <dbReference type="SAM" id="Phobius"/>
    </source>
</evidence>
<dbReference type="Proteomes" id="UP001374535">
    <property type="component" value="Chromosome 11"/>
</dbReference>
<keyword evidence="3" id="KW-1003">Cell membrane</keyword>
<keyword evidence="8 12" id="KW-0472">Membrane</keyword>
<sequence>MGGVLKTQLENPYQRRVDREGERRTTLSRERKHEHQYSCIQNRRESLKAKNGEINLMICGGMQVNENECMIVRDSDSSVTSLCAGRWMSRPKGFSKGRGDRSEVTMEDDSNCPVEEQVPKLLSVELVKCCYGDRGIAGSALVRLRSIQMRCFILREVFGGGVSSFDTFPSWLESLQELRVLVLRANRFNGTINCFQSKNDTFSKLTGFDISNNKFRGNLPYIRPTDYRYNDSIEVTMKGNTFEIERILTTLTIVDLSNNRFEGTIPTIIGELKSLIGLNLSNNRITGFIPQNLSGLEKLEWLDLSSNMLTGEKGVKDLETFHNDEQFCFGWKVVAIGYGCGVVFGMVLGYLIFFIQKTGMVNPFG</sequence>
<dbReference type="InterPro" id="IPR001611">
    <property type="entry name" value="Leu-rich_rpt"/>
</dbReference>
<dbReference type="Gene3D" id="3.80.10.10">
    <property type="entry name" value="Ribonuclease Inhibitor"/>
    <property type="match status" value="1"/>
</dbReference>
<keyword evidence="14" id="KW-1185">Reference proteome</keyword>
<dbReference type="EMBL" id="CP144690">
    <property type="protein sequence ID" value="WVY91559.1"/>
    <property type="molecule type" value="Genomic_DNA"/>
</dbReference>
<evidence type="ECO:0000256" key="2">
    <source>
        <dbReference type="ARBA" id="ARBA00009592"/>
    </source>
</evidence>
<dbReference type="AlphaFoldDB" id="A0AAQ3MJM1"/>
<keyword evidence="9" id="KW-0675">Receptor</keyword>
<accession>A0AAQ3MJM1</accession>
<protein>
    <submittedName>
        <fullName evidence="13">Uncharacterized protein</fullName>
    </submittedName>
</protein>
<evidence type="ECO:0000313" key="13">
    <source>
        <dbReference type="EMBL" id="WVY91559.1"/>
    </source>
</evidence>
<evidence type="ECO:0000256" key="9">
    <source>
        <dbReference type="ARBA" id="ARBA00023170"/>
    </source>
</evidence>
<keyword evidence="7 12" id="KW-1133">Transmembrane helix</keyword>
<organism evidence="13 14">
    <name type="scientific">Vigna mungo</name>
    <name type="common">Black gram</name>
    <name type="synonym">Phaseolus mungo</name>
    <dbReference type="NCBI Taxonomy" id="3915"/>
    <lineage>
        <taxon>Eukaryota</taxon>
        <taxon>Viridiplantae</taxon>
        <taxon>Streptophyta</taxon>
        <taxon>Embryophyta</taxon>
        <taxon>Tracheophyta</taxon>
        <taxon>Spermatophyta</taxon>
        <taxon>Magnoliopsida</taxon>
        <taxon>eudicotyledons</taxon>
        <taxon>Gunneridae</taxon>
        <taxon>Pentapetalae</taxon>
        <taxon>rosids</taxon>
        <taxon>fabids</taxon>
        <taxon>Fabales</taxon>
        <taxon>Fabaceae</taxon>
        <taxon>Papilionoideae</taxon>
        <taxon>50 kb inversion clade</taxon>
        <taxon>NPAAA clade</taxon>
        <taxon>indigoferoid/millettioid clade</taxon>
        <taxon>Phaseoleae</taxon>
        <taxon>Vigna</taxon>
    </lineage>
</organism>
<evidence type="ECO:0000256" key="4">
    <source>
        <dbReference type="ARBA" id="ARBA00022614"/>
    </source>
</evidence>